<name>A0ABP7P3F6_9GAMM</name>
<sequence length="880" mass="99450">MSSIERGYGVARILRQPLITLLDHSEQFPLTLLIAPAGSGKSTLLHHWEALYPTRRIVRLALDERDNDPPRFFRRLAEALRGVMPGFDITWYDPFLKEFRPSGSSIAESMADAFDRIDGGLHLVLDDFQHIAAPSIIEVFTTMLEHPPARLHVVLATRNYPTFPLTRIKLADKLLVIDSHDLKVTIEEVHHLNIGLGGQALSAENADHVLAMTEGWLTGVKIALLAALESGQQALQGFSGNQAEVVEYFGHVVLKGLPDSLRQLFLQSSIFEYFDGAICDEVLQRSGSALLLEDVAARELFMLPVEGRPGWFRYHALLHDFLQNRLKIEQPDLIEDLHRRAARYFLAHEDEDQALRHAERSGDQALFTSTLERCFDEWIRYGHFGRILKWSDQLPEELIHGNYDLAAPLICGLTLSRRFHHARYYLDELKLNLEPPTSGRYADAYTCTFLELHLQLFQHDTDFFQDADLELLLQSSGHRDIRAFSLAMIAYYHLQHARLDLALQLATQARTVLQKLGHHFLASYAGLIIALSHRQNNCLLEAMQCVEAPFEDTPRLTPSWTLWATGKLVILYEQNRLDEARLLCEELLPLVNAASATEVIATVYLTLSRLQHHFGEFVSARRLLDKLSNILKLGNYERFVSQVAHESMRQAVDLCDEPRIAALAEQFNLAEVVRQAADKVPDYSECRERYGLAAVYWLTHQGQFAEAGALLDSLISELNRAGIRNRALVSEANLLVLKARDQSGADRMKALKALLSRFDLYSVSRGIFDEAPGLSELFRDACQSGLLRPPEAYLERFQSIIEQAQASAPTPTDPRSLLTNRELEIFNCLLRGLANADISRQTGTSLTTTKWHLKNIYSKLGVSNRTEAVLKMSPNLTFVP</sequence>
<dbReference type="InterPro" id="IPR059106">
    <property type="entry name" value="WHD_MalT"/>
</dbReference>
<dbReference type="SUPFAM" id="SSF52540">
    <property type="entry name" value="P-loop containing nucleoside triphosphate hydrolases"/>
    <property type="match status" value="1"/>
</dbReference>
<dbReference type="PROSITE" id="PS50043">
    <property type="entry name" value="HTH_LUXR_2"/>
    <property type="match status" value="1"/>
</dbReference>
<dbReference type="InterPro" id="IPR027417">
    <property type="entry name" value="P-loop_NTPase"/>
</dbReference>
<proteinExistence type="predicted"/>
<evidence type="ECO:0000256" key="1">
    <source>
        <dbReference type="ARBA" id="ARBA00023015"/>
    </source>
</evidence>
<organism evidence="5 6">
    <name type="scientific">Allohahella marinimesophila</name>
    <dbReference type="NCBI Taxonomy" id="1054972"/>
    <lineage>
        <taxon>Bacteria</taxon>
        <taxon>Pseudomonadati</taxon>
        <taxon>Pseudomonadota</taxon>
        <taxon>Gammaproteobacteria</taxon>
        <taxon>Oceanospirillales</taxon>
        <taxon>Hahellaceae</taxon>
        <taxon>Allohahella</taxon>
    </lineage>
</organism>
<dbReference type="SUPFAM" id="SSF46894">
    <property type="entry name" value="C-terminal effector domain of the bipartite response regulators"/>
    <property type="match status" value="1"/>
</dbReference>
<keyword evidence="3" id="KW-0804">Transcription</keyword>
<dbReference type="InterPro" id="IPR016032">
    <property type="entry name" value="Sig_transdc_resp-reg_C-effctor"/>
</dbReference>
<keyword evidence="1" id="KW-0805">Transcription regulation</keyword>
<dbReference type="PANTHER" id="PTHR44688">
    <property type="entry name" value="DNA-BINDING TRANSCRIPTIONAL ACTIVATOR DEVR_DOSR"/>
    <property type="match status" value="1"/>
</dbReference>
<dbReference type="SMART" id="SM00421">
    <property type="entry name" value="HTH_LUXR"/>
    <property type="match status" value="1"/>
</dbReference>
<evidence type="ECO:0000256" key="2">
    <source>
        <dbReference type="ARBA" id="ARBA00023125"/>
    </source>
</evidence>
<dbReference type="PRINTS" id="PR00038">
    <property type="entry name" value="HTHLUXR"/>
</dbReference>
<dbReference type="Pfam" id="PF25873">
    <property type="entry name" value="WHD_MalT"/>
    <property type="match status" value="1"/>
</dbReference>
<feature type="domain" description="HTH luxR-type" evidence="4">
    <location>
        <begin position="811"/>
        <end position="876"/>
    </location>
</feature>
<dbReference type="Pfam" id="PF00196">
    <property type="entry name" value="GerE"/>
    <property type="match status" value="1"/>
</dbReference>
<comment type="caution">
    <text evidence="5">The sequence shown here is derived from an EMBL/GenBank/DDBJ whole genome shotgun (WGS) entry which is preliminary data.</text>
</comment>
<dbReference type="Gene3D" id="1.10.10.10">
    <property type="entry name" value="Winged helix-like DNA-binding domain superfamily/Winged helix DNA-binding domain"/>
    <property type="match status" value="1"/>
</dbReference>
<reference evidence="6" key="1">
    <citation type="journal article" date="2019" name="Int. J. Syst. Evol. Microbiol.">
        <title>The Global Catalogue of Microorganisms (GCM) 10K type strain sequencing project: providing services to taxonomists for standard genome sequencing and annotation.</title>
        <authorList>
            <consortium name="The Broad Institute Genomics Platform"/>
            <consortium name="The Broad Institute Genome Sequencing Center for Infectious Disease"/>
            <person name="Wu L."/>
            <person name="Ma J."/>
        </authorList>
    </citation>
    <scope>NUCLEOTIDE SEQUENCE [LARGE SCALE GENOMIC DNA]</scope>
    <source>
        <strain evidence="6">JCM 17555</strain>
    </source>
</reference>
<keyword evidence="2" id="KW-0238">DNA-binding</keyword>
<gene>
    <name evidence="5" type="ORF">GCM10022278_15560</name>
</gene>
<protein>
    <submittedName>
        <fullName evidence="5">LuxR C-terminal-related transcriptional regulator</fullName>
    </submittedName>
</protein>
<dbReference type="PANTHER" id="PTHR44688:SF16">
    <property type="entry name" value="DNA-BINDING TRANSCRIPTIONAL ACTIVATOR DEVR_DOSR"/>
    <property type="match status" value="1"/>
</dbReference>
<dbReference type="CDD" id="cd06170">
    <property type="entry name" value="LuxR_C_like"/>
    <property type="match status" value="1"/>
</dbReference>
<evidence type="ECO:0000313" key="6">
    <source>
        <dbReference type="Proteomes" id="UP001501337"/>
    </source>
</evidence>
<dbReference type="InterPro" id="IPR036388">
    <property type="entry name" value="WH-like_DNA-bd_sf"/>
</dbReference>
<dbReference type="Gene3D" id="3.40.50.300">
    <property type="entry name" value="P-loop containing nucleotide triphosphate hydrolases"/>
    <property type="match status" value="1"/>
</dbReference>
<evidence type="ECO:0000313" key="5">
    <source>
        <dbReference type="EMBL" id="GAA3957954.1"/>
    </source>
</evidence>
<dbReference type="InterPro" id="IPR011990">
    <property type="entry name" value="TPR-like_helical_dom_sf"/>
</dbReference>
<dbReference type="RefSeq" id="WP_344805002.1">
    <property type="nucleotide sequence ID" value="NZ_BAABBO010000007.1"/>
</dbReference>
<dbReference type="EMBL" id="BAABBO010000007">
    <property type="protein sequence ID" value="GAA3957954.1"/>
    <property type="molecule type" value="Genomic_DNA"/>
</dbReference>
<dbReference type="InterPro" id="IPR003593">
    <property type="entry name" value="AAA+_ATPase"/>
</dbReference>
<dbReference type="Proteomes" id="UP001501337">
    <property type="component" value="Unassembled WGS sequence"/>
</dbReference>
<accession>A0ABP7P3F6</accession>
<dbReference type="SUPFAM" id="SSF48452">
    <property type="entry name" value="TPR-like"/>
    <property type="match status" value="1"/>
</dbReference>
<keyword evidence="6" id="KW-1185">Reference proteome</keyword>
<dbReference type="InterPro" id="IPR000792">
    <property type="entry name" value="Tscrpt_reg_LuxR_C"/>
</dbReference>
<dbReference type="Gene3D" id="1.25.40.10">
    <property type="entry name" value="Tetratricopeptide repeat domain"/>
    <property type="match status" value="1"/>
</dbReference>
<dbReference type="SMART" id="SM00382">
    <property type="entry name" value="AAA"/>
    <property type="match status" value="1"/>
</dbReference>
<evidence type="ECO:0000256" key="3">
    <source>
        <dbReference type="ARBA" id="ARBA00023163"/>
    </source>
</evidence>
<evidence type="ECO:0000259" key="4">
    <source>
        <dbReference type="PROSITE" id="PS50043"/>
    </source>
</evidence>